<dbReference type="InterPro" id="IPR029063">
    <property type="entry name" value="SAM-dependent_MTases_sf"/>
</dbReference>
<evidence type="ECO:0000313" key="3">
    <source>
        <dbReference type="Proteomes" id="UP000242662"/>
    </source>
</evidence>
<dbReference type="Proteomes" id="UP000242662">
    <property type="component" value="Unassembled WGS sequence"/>
</dbReference>
<dbReference type="Gene3D" id="3.40.50.150">
    <property type="entry name" value="Vaccinia Virus protein VP39"/>
    <property type="match status" value="1"/>
</dbReference>
<name>A0A1G6KSE4_9BACI</name>
<dbReference type="STRING" id="1464122.SAMN05421737_107140"/>
<accession>A0A1G6KSE4</accession>
<keyword evidence="2" id="KW-0489">Methyltransferase</keyword>
<dbReference type="GO" id="GO:0008168">
    <property type="term" value="F:methyltransferase activity"/>
    <property type="evidence" value="ECO:0007669"/>
    <property type="project" value="UniProtKB-KW"/>
</dbReference>
<organism evidence="2 3">
    <name type="scientific">Shouchella lonarensis</name>
    <dbReference type="NCBI Taxonomy" id="1464122"/>
    <lineage>
        <taxon>Bacteria</taxon>
        <taxon>Bacillati</taxon>
        <taxon>Bacillota</taxon>
        <taxon>Bacilli</taxon>
        <taxon>Bacillales</taxon>
        <taxon>Bacillaceae</taxon>
        <taxon>Shouchella</taxon>
    </lineage>
</organism>
<keyword evidence="3" id="KW-1185">Reference proteome</keyword>
<protein>
    <submittedName>
        <fullName evidence="2">Methyltransferase domain-containing protein</fullName>
    </submittedName>
</protein>
<dbReference type="CDD" id="cd02440">
    <property type="entry name" value="AdoMet_MTases"/>
    <property type="match status" value="1"/>
</dbReference>
<dbReference type="RefSeq" id="WP_090775950.1">
    <property type="nucleotide sequence ID" value="NZ_FMYM01000007.1"/>
</dbReference>
<dbReference type="Gene3D" id="1.10.510.10">
    <property type="entry name" value="Transferase(Phosphotransferase) domain 1"/>
    <property type="match status" value="1"/>
</dbReference>
<dbReference type="InterPro" id="IPR011009">
    <property type="entry name" value="Kinase-like_dom_sf"/>
</dbReference>
<dbReference type="SUPFAM" id="SSF56112">
    <property type="entry name" value="Protein kinase-like (PK-like)"/>
    <property type="match status" value="1"/>
</dbReference>
<proteinExistence type="predicted"/>
<evidence type="ECO:0000313" key="2">
    <source>
        <dbReference type="EMBL" id="SDC34022.1"/>
    </source>
</evidence>
<keyword evidence="2" id="KW-0808">Transferase</keyword>
<dbReference type="OrthoDB" id="9788659at2"/>
<evidence type="ECO:0000259" key="1">
    <source>
        <dbReference type="Pfam" id="PF13847"/>
    </source>
</evidence>
<dbReference type="EMBL" id="FMYM01000007">
    <property type="protein sequence ID" value="SDC34022.1"/>
    <property type="molecule type" value="Genomic_DNA"/>
</dbReference>
<dbReference type="GO" id="GO:0032259">
    <property type="term" value="P:methylation"/>
    <property type="evidence" value="ECO:0007669"/>
    <property type="project" value="UniProtKB-KW"/>
</dbReference>
<reference evidence="3" key="1">
    <citation type="submission" date="2016-09" db="EMBL/GenBank/DDBJ databases">
        <authorList>
            <person name="Varghese N."/>
            <person name="Submissions S."/>
        </authorList>
    </citation>
    <scope>NUCLEOTIDE SEQUENCE [LARGE SCALE GENOMIC DNA]</scope>
    <source>
        <strain evidence="3">25nlg</strain>
    </source>
</reference>
<dbReference type="SUPFAM" id="SSF53335">
    <property type="entry name" value="S-adenosyl-L-methionine-dependent methyltransferases"/>
    <property type="match status" value="1"/>
</dbReference>
<sequence length="400" mass="46377">MSDETIIHRGYQSETFYFEKSGQSFIRKVFLQSNVGKDCFNQEKLAQKTFKQFDWMLPWEEEDNSMFVTKMFPSEHRLDLIAPQLSKEQQQDATEQIMSIILDLYVHGFAHCDLHAKNLFYHNSRVTLIDYETLRKYPNGHPPPFFESYDLTGKGLKSPYETGNMFFFKEHPVSICNILHVATLDEATEALKTKIISELTSASTSFRKKQGRLVPKKTMPYATFSLPTIEVKTAHRNSTRRLQQFEMNESDLRNKTLLDLGSHCGSMIFESQKLKPKMCLGIEYDEDKVHVAKKIAAFAGLNHVQFKQGDLEKLSLKDLNHSFDVVYCLSIDAHVQNKEHLYRLLESVTKELLLFEMNTLTPPKETIKDFQRLGFNTVSFLGYCDDERGNTTRALFKAWK</sequence>
<dbReference type="AlphaFoldDB" id="A0A1G6KSE4"/>
<gene>
    <name evidence="2" type="ORF">SAMN05421737_107140</name>
</gene>
<dbReference type="Pfam" id="PF13847">
    <property type="entry name" value="Methyltransf_31"/>
    <property type="match status" value="1"/>
</dbReference>
<dbReference type="InterPro" id="IPR025714">
    <property type="entry name" value="Methyltranfer_dom"/>
</dbReference>
<feature type="domain" description="Methyltransferase" evidence="1">
    <location>
        <begin position="254"/>
        <end position="357"/>
    </location>
</feature>